<dbReference type="Pfam" id="PF02146">
    <property type="entry name" value="SIR2"/>
    <property type="match status" value="1"/>
</dbReference>
<dbReference type="NCBIfam" id="NF001753">
    <property type="entry name" value="PRK00481.1-3"/>
    <property type="match status" value="1"/>
</dbReference>
<dbReference type="InterPro" id="IPR029035">
    <property type="entry name" value="DHS-like_NAD/FAD-binding_dom"/>
</dbReference>
<dbReference type="InterPro" id="IPR003000">
    <property type="entry name" value="Sirtuin"/>
</dbReference>
<proteinExistence type="predicted"/>
<dbReference type="InterPro" id="IPR050134">
    <property type="entry name" value="NAD-dep_sirtuin_deacylases"/>
</dbReference>
<accession>A0A1G6H6H6</accession>
<gene>
    <name evidence="6" type="ORF">SAMN05216323_100776</name>
</gene>
<feature type="active site" description="Proton acceptor" evidence="4">
    <location>
        <position position="118"/>
    </location>
</feature>
<protein>
    <recommendedName>
        <fullName evidence="1">protein acetyllysine N-acetyltransferase</fullName>
        <ecNumber evidence="1">2.3.1.286</ecNumber>
    </recommendedName>
</protein>
<dbReference type="Proteomes" id="UP000199452">
    <property type="component" value="Unassembled WGS sequence"/>
</dbReference>
<dbReference type="PANTHER" id="PTHR11085:SF10">
    <property type="entry name" value="NAD-DEPENDENT PROTEIN DEACYLASE SIRTUIN-5, MITOCHONDRIAL-RELATED"/>
    <property type="match status" value="1"/>
</dbReference>
<keyword evidence="4" id="KW-0479">Metal-binding</keyword>
<sequence length="246" mass="26912">MNAIEQAAQAIRQSSYTVAFTGAGISAESGIPPFRGEKGIWNRYDPKVLELSYFYAHPEVSWQAIREIFYDFFGKAKPNAAHLALAQLEAAGYLKSIITQNIDNLHQEAGSSRIFEFHGNSHTLVCTRCHAHYRIGEISLEVLPPLCTKCGALLKPNFVFFEEGIPEQAYAGSVEASENAQVMVVVGTTGEVYPAATMVSIAKQHGAKIIEINLESSAFTHRYTDIFIGGKAGEVLPQLVKEVMGT</sequence>
<feature type="domain" description="Deacetylase sirtuin-type" evidence="5">
    <location>
        <begin position="1"/>
        <end position="246"/>
    </location>
</feature>
<dbReference type="EC" id="2.3.1.286" evidence="1"/>
<dbReference type="OrthoDB" id="9800582at2"/>
<evidence type="ECO:0000256" key="4">
    <source>
        <dbReference type="PROSITE-ProRule" id="PRU00236"/>
    </source>
</evidence>
<dbReference type="GO" id="GO:0017136">
    <property type="term" value="F:histone deacetylase activity, NAD-dependent"/>
    <property type="evidence" value="ECO:0007669"/>
    <property type="project" value="TreeGrafter"/>
</dbReference>
<evidence type="ECO:0000256" key="2">
    <source>
        <dbReference type="ARBA" id="ARBA00022679"/>
    </source>
</evidence>
<dbReference type="CDD" id="cd01407">
    <property type="entry name" value="SIR2-fam"/>
    <property type="match status" value="1"/>
</dbReference>
<dbReference type="EMBL" id="FMYP01000007">
    <property type="protein sequence ID" value="SDB89831.1"/>
    <property type="molecule type" value="Genomic_DNA"/>
</dbReference>
<feature type="binding site" evidence="4">
    <location>
        <position position="147"/>
    </location>
    <ligand>
        <name>Zn(2+)</name>
        <dbReference type="ChEBI" id="CHEBI:29105"/>
    </ligand>
</feature>
<keyword evidence="3" id="KW-0520">NAD</keyword>
<reference evidence="6 7" key="1">
    <citation type="submission" date="2016-09" db="EMBL/GenBank/DDBJ databases">
        <authorList>
            <person name="Capua I."/>
            <person name="De Benedictis P."/>
            <person name="Joannis T."/>
            <person name="Lombin L.H."/>
            <person name="Cattoli G."/>
        </authorList>
    </citation>
    <scope>NUCLEOTIDE SEQUENCE [LARGE SCALE GENOMIC DNA]</scope>
    <source>
        <strain evidence="6 7">A7P-90m</strain>
    </source>
</reference>
<feature type="binding site" evidence="4">
    <location>
        <position position="126"/>
    </location>
    <ligand>
        <name>Zn(2+)</name>
        <dbReference type="ChEBI" id="CHEBI:29105"/>
    </ligand>
</feature>
<dbReference type="AlphaFoldDB" id="A0A1G6H6H6"/>
<keyword evidence="4" id="KW-0862">Zinc</keyword>
<keyword evidence="2" id="KW-0808">Transferase</keyword>
<dbReference type="InterPro" id="IPR026591">
    <property type="entry name" value="Sirtuin_cat_small_dom_sf"/>
</dbReference>
<dbReference type="STRING" id="1640674.SAMN05216323_100776"/>
<evidence type="ECO:0000313" key="6">
    <source>
        <dbReference type="EMBL" id="SDB89831.1"/>
    </source>
</evidence>
<evidence type="ECO:0000256" key="1">
    <source>
        <dbReference type="ARBA" id="ARBA00012928"/>
    </source>
</evidence>
<keyword evidence="7" id="KW-1185">Reference proteome</keyword>
<evidence type="ECO:0000256" key="3">
    <source>
        <dbReference type="ARBA" id="ARBA00023027"/>
    </source>
</evidence>
<dbReference type="SUPFAM" id="SSF52467">
    <property type="entry name" value="DHS-like NAD/FAD-binding domain"/>
    <property type="match status" value="1"/>
</dbReference>
<feature type="binding site" evidence="4">
    <location>
        <position position="129"/>
    </location>
    <ligand>
        <name>Zn(2+)</name>
        <dbReference type="ChEBI" id="CHEBI:29105"/>
    </ligand>
</feature>
<feature type="binding site" evidence="4">
    <location>
        <position position="150"/>
    </location>
    <ligand>
        <name>Zn(2+)</name>
        <dbReference type="ChEBI" id="CHEBI:29105"/>
    </ligand>
</feature>
<dbReference type="GO" id="GO:0046872">
    <property type="term" value="F:metal ion binding"/>
    <property type="evidence" value="ECO:0007669"/>
    <property type="project" value="UniProtKB-KW"/>
</dbReference>
<name>A0A1G6H6H6_9BACT</name>
<dbReference type="PROSITE" id="PS50305">
    <property type="entry name" value="SIRTUIN"/>
    <property type="match status" value="1"/>
</dbReference>
<dbReference type="PANTHER" id="PTHR11085">
    <property type="entry name" value="NAD-DEPENDENT PROTEIN DEACYLASE SIRTUIN-5, MITOCHONDRIAL-RELATED"/>
    <property type="match status" value="1"/>
</dbReference>
<dbReference type="Gene3D" id="3.30.1600.10">
    <property type="entry name" value="SIR2/SIRT2 'Small Domain"/>
    <property type="match status" value="1"/>
</dbReference>
<dbReference type="InterPro" id="IPR026590">
    <property type="entry name" value="Ssirtuin_cat_dom"/>
</dbReference>
<organism evidence="6 7">
    <name type="scientific">Williamwhitmania taraxaci</name>
    <dbReference type="NCBI Taxonomy" id="1640674"/>
    <lineage>
        <taxon>Bacteria</taxon>
        <taxon>Pseudomonadati</taxon>
        <taxon>Bacteroidota</taxon>
        <taxon>Bacteroidia</taxon>
        <taxon>Bacteroidales</taxon>
        <taxon>Williamwhitmaniaceae</taxon>
        <taxon>Williamwhitmania</taxon>
    </lineage>
</organism>
<dbReference type="GO" id="GO:0070403">
    <property type="term" value="F:NAD+ binding"/>
    <property type="evidence" value="ECO:0007669"/>
    <property type="project" value="InterPro"/>
</dbReference>
<dbReference type="Gene3D" id="3.40.50.1220">
    <property type="entry name" value="TPP-binding domain"/>
    <property type="match status" value="1"/>
</dbReference>
<evidence type="ECO:0000313" key="7">
    <source>
        <dbReference type="Proteomes" id="UP000199452"/>
    </source>
</evidence>
<dbReference type="RefSeq" id="WP_092435812.1">
    <property type="nucleotide sequence ID" value="NZ_FMYP01000007.1"/>
</dbReference>
<evidence type="ECO:0000259" key="5">
    <source>
        <dbReference type="PROSITE" id="PS50305"/>
    </source>
</evidence>